<name>A0A6M3J2W2_9ZZZZ</name>
<sequence>MSKASDIVVTNDFSCLIYGKQGTGKTIFGAGAVVRGDVLFVDADSGMLSVKQTRFLTDQQKEHIWFETIRETYYDKSSTQRCKPTAYSRISEIFAQLSKDGTWTDPDSKEVISPKTVVLDTLTSFAEYALDDALWEAGAIETLKITQPQWGSQLRKIGKIIQQGKAFPDINFICLAHEQFKEDNLSGRTWCIPLVTGKFAFRVGSFFDEYYYADVKSAISGEKYILMTRPTGLITARTRLDLPREMETSFKVVLDCIKDRK</sequence>
<reference evidence="1" key="1">
    <citation type="submission" date="2020-03" db="EMBL/GenBank/DDBJ databases">
        <title>The deep terrestrial virosphere.</title>
        <authorList>
            <person name="Holmfeldt K."/>
            <person name="Nilsson E."/>
            <person name="Simone D."/>
            <person name="Lopez-Fernandez M."/>
            <person name="Wu X."/>
            <person name="de Brujin I."/>
            <person name="Lundin D."/>
            <person name="Andersson A."/>
            <person name="Bertilsson S."/>
            <person name="Dopson M."/>
        </authorList>
    </citation>
    <scope>NUCLEOTIDE SEQUENCE</scope>
    <source>
        <strain evidence="1">MM415B00626</strain>
    </source>
</reference>
<dbReference type="AlphaFoldDB" id="A0A6M3J2W2"/>
<evidence type="ECO:0000313" key="1">
    <source>
        <dbReference type="EMBL" id="QJA63491.1"/>
    </source>
</evidence>
<accession>A0A6M3J2W2</accession>
<proteinExistence type="predicted"/>
<organism evidence="1">
    <name type="scientific">viral metagenome</name>
    <dbReference type="NCBI Taxonomy" id="1070528"/>
    <lineage>
        <taxon>unclassified sequences</taxon>
        <taxon>metagenomes</taxon>
        <taxon>organismal metagenomes</taxon>
    </lineage>
</organism>
<gene>
    <name evidence="1" type="ORF">MM415B00626_0024</name>
</gene>
<dbReference type="Pfam" id="PF13479">
    <property type="entry name" value="AAA_24"/>
    <property type="match status" value="1"/>
</dbReference>
<protein>
    <submittedName>
        <fullName evidence="1">Putative ATPase domain containing protein</fullName>
    </submittedName>
</protein>
<dbReference type="EMBL" id="MT141498">
    <property type="protein sequence ID" value="QJA63491.1"/>
    <property type="molecule type" value="Genomic_DNA"/>
</dbReference>